<dbReference type="OrthoDB" id="9810154at2"/>
<keyword evidence="3" id="KW-1185">Reference proteome</keyword>
<dbReference type="Pfam" id="PF00300">
    <property type="entry name" value="His_Phos_1"/>
    <property type="match status" value="1"/>
</dbReference>
<dbReference type="AlphaFoldDB" id="A0A1W2A5X9"/>
<organism evidence="2 3">
    <name type="scientific">Cellulophaga tyrosinoxydans</name>
    <dbReference type="NCBI Taxonomy" id="504486"/>
    <lineage>
        <taxon>Bacteria</taxon>
        <taxon>Pseudomonadati</taxon>
        <taxon>Bacteroidota</taxon>
        <taxon>Flavobacteriia</taxon>
        <taxon>Flavobacteriales</taxon>
        <taxon>Flavobacteriaceae</taxon>
        <taxon>Cellulophaga</taxon>
    </lineage>
</organism>
<dbReference type="STRING" id="504486.SAMN05660703_1850"/>
<accession>A0A1W2A5X9</accession>
<dbReference type="InterPro" id="IPR013078">
    <property type="entry name" value="His_Pase_superF_clade-1"/>
</dbReference>
<reference evidence="2 3" key="1">
    <citation type="submission" date="2017-04" db="EMBL/GenBank/DDBJ databases">
        <authorList>
            <person name="Afonso C.L."/>
            <person name="Miller P.J."/>
            <person name="Scott M.A."/>
            <person name="Spackman E."/>
            <person name="Goraichik I."/>
            <person name="Dimitrov K.M."/>
            <person name="Suarez D.L."/>
            <person name="Swayne D.E."/>
        </authorList>
    </citation>
    <scope>NUCLEOTIDE SEQUENCE [LARGE SCALE GENOMIC DNA]</scope>
    <source>
        <strain evidence="2 3">DSM 21164</strain>
    </source>
</reference>
<dbReference type="EMBL" id="FWXO01000002">
    <property type="protein sequence ID" value="SMC55872.1"/>
    <property type="molecule type" value="Genomic_DNA"/>
</dbReference>
<evidence type="ECO:0000313" key="3">
    <source>
        <dbReference type="Proteomes" id="UP000192360"/>
    </source>
</evidence>
<protein>
    <submittedName>
        <fullName evidence="2">Phosphohistidine phosphatase</fullName>
    </submittedName>
</protein>
<dbReference type="InterPro" id="IPR029033">
    <property type="entry name" value="His_PPase_superfam"/>
</dbReference>
<proteinExistence type="predicted"/>
<sequence length="161" mass="18265">MKKLILMRHGKSSWDFPVSDIDRPLQVRGIKDAQLVATEFLKSNSKIEASFSSPANRALHTGMIAMRTLQLPFANFLISNELYDFSGKSVMDFVKNLDDNLTSVIIFGHNHALTEISNLWGDVYIENVPTAGLVQLNFEIDKWRDTSGGRTEKMIFPKQFK</sequence>
<evidence type="ECO:0000313" key="2">
    <source>
        <dbReference type="EMBL" id="SMC55872.1"/>
    </source>
</evidence>
<dbReference type="SMART" id="SM00855">
    <property type="entry name" value="PGAM"/>
    <property type="match status" value="1"/>
</dbReference>
<dbReference type="SUPFAM" id="SSF53254">
    <property type="entry name" value="Phosphoglycerate mutase-like"/>
    <property type="match status" value="1"/>
</dbReference>
<name>A0A1W2A5X9_9FLAO</name>
<feature type="binding site" evidence="1">
    <location>
        <position position="57"/>
    </location>
    <ligand>
        <name>substrate</name>
    </ligand>
</feature>
<dbReference type="Proteomes" id="UP000192360">
    <property type="component" value="Unassembled WGS sequence"/>
</dbReference>
<evidence type="ECO:0000256" key="1">
    <source>
        <dbReference type="PIRSR" id="PIRSR613078-2"/>
    </source>
</evidence>
<dbReference type="Gene3D" id="3.40.50.1240">
    <property type="entry name" value="Phosphoglycerate mutase-like"/>
    <property type="match status" value="1"/>
</dbReference>
<gene>
    <name evidence="2" type="ORF">SAMN05660703_1850</name>
</gene>
<dbReference type="CDD" id="cd07067">
    <property type="entry name" value="HP_PGM_like"/>
    <property type="match status" value="1"/>
</dbReference>